<organism evidence="8">
    <name type="scientific">Pseudo-nitzschia australis</name>
    <dbReference type="NCBI Taxonomy" id="44445"/>
    <lineage>
        <taxon>Eukaryota</taxon>
        <taxon>Sar</taxon>
        <taxon>Stramenopiles</taxon>
        <taxon>Ochrophyta</taxon>
        <taxon>Bacillariophyta</taxon>
        <taxon>Bacillariophyceae</taxon>
        <taxon>Bacillariophycidae</taxon>
        <taxon>Bacillariales</taxon>
        <taxon>Bacillariaceae</taxon>
        <taxon>Pseudo-nitzschia</taxon>
    </lineage>
</organism>
<dbReference type="GO" id="GO:0070979">
    <property type="term" value="P:protein K11-linked ubiquitination"/>
    <property type="evidence" value="ECO:0007669"/>
    <property type="project" value="TreeGrafter"/>
</dbReference>
<dbReference type="CDD" id="cd08366">
    <property type="entry name" value="APC10"/>
    <property type="match status" value="1"/>
</dbReference>
<keyword evidence="3" id="KW-0498">Mitosis</keyword>
<dbReference type="Pfam" id="PF03256">
    <property type="entry name" value="ANAPC10"/>
    <property type="match status" value="1"/>
</dbReference>
<evidence type="ECO:0000256" key="6">
    <source>
        <dbReference type="SAM" id="MobiDB-lite"/>
    </source>
</evidence>
<dbReference type="AlphaFoldDB" id="A0A7S4AXM2"/>
<reference evidence="8" key="1">
    <citation type="submission" date="2021-01" db="EMBL/GenBank/DDBJ databases">
        <authorList>
            <person name="Corre E."/>
            <person name="Pelletier E."/>
            <person name="Niang G."/>
            <person name="Scheremetjew M."/>
            <person name="Finn R."/>
            <person name="Kale V."/>
            <person name="Holt S."/>
            <person name="Cochrane G."/>
            <person name="Meng A."/>
            <person name="Brown T."/>
            <person name="Cohen L."/>
        </authorList>
    </citation>
    <scope>NUCLEOTIDE SEQUENCE</scope>
    <source>
        <strain evidence="8">10249 10 AB</strain>
    </source>
</reference>
<accession>A0A7S4AXM2</accession>
<evidence type="ECO:0000256" key="4">
    <source>
        <dbReference type="ARBA" id="ARBA00022786"/>
    </source>
</evidence>
<evidence type="ECO:0000256" key="5">
    <source>
        <dbReference type="ARBA" id="ARBA00023306"/>
    </source>
</evidence>
<dbReference type="PANTHER" id="PTHR12936">
    <property type="entry name" value="ANAPHASE-PROMOTING COMPLEX 10"/>
    <property type="match status" value="1"/>
</dbReference>
<dbReference type="SMART" id="SM01337">
    <property type="entry name" value="APC10"/>
    <property type="match status" value="1"/>
</dbReference>
<dbReference type="SUPFAM" id="SSF49785">
    <property type="entry name" value="Galactose-binding domain-like"/>
    <property type="match status" value="1"/>
</dbReference>
<name>A0A7S4AXM2_9STRA</name>
<keyword evidence="4" id="KW-0833">Ubl conjugation pathway</keyword>
<dbReference type="PROSITE" id="PS51284">
    <property type="entry name" value="DOC"/>
    <property type="match status" value="1"/>
</dbReference>
<dbReference type="InterPro" id="IPR008979">
    <property type="entry name" value="Galactose-bd-like_sf"/>
</dbReference>
<keyword evidence="2" id="KW-0132">Cell division</keyword>
<evidence type="ECO:0000256" key="3">
    <source>
        <dbReference type="ARBA" id="ARBA00022776"/>
    </source>
</evidence>
<feature type="region of interest" description="Disordered" evidence="6">
    <location>
        <begin position="1"/>
        <end position="42"/>
    </location>
</feature>
<dbReference type="GO" id="GO:0051301">
    <property type="term" value="P:cell division"/>
    <property type="evidence" value="ECO:0007669"/>
    <property type="project" value="UniProtKB-KW"/>
</dbReference>
<proteinExistence type="inferred from homology"/>
<keyword evidence="5" id="KW-0131">Cell cycle</keyword>
<gene>
    <name evidence="8" type="ORF">PAUS00366_LOCUS23098</name>
</gene>
<protein>
    <recommendedName>
        <fullName evidence="7">DOC domain-containing protein</fullName>
    </recommendedName>
</protein>
<feature type="compositionally biased region" description="Gly residues" evidence="6">
    <location>
        <begin position="33"/>
        <end position="42"/>
    </location>
</feature>
<comment type="similarity">
    <text evidence="1">Belongs to the APC10 family.</text>
</comment>
<evidence type="ECO:0000313" key="8">
    <source>
        <dbReference type="EMBL" id="CAE0730312.1"/>
    </source>
</evidence>
<dbReference type="Gene3D" id="2.60.120.260">
    <property type="entry name" value="Galactose-binding domain-like"/>
    <property type="match status" value="1"/>
</dbReference>
<dbReference type="GO" id="GO:0005680">
    <property type="term" value="C:anaphase-promoting complex"/>
    <property type="evidence" value="ECO:0007669"/>
    <property type="project" value="InterPro"/>
</dbReference>
<dbReference type="InterPro" id="IPR016901">
    <property type="entry name" value="APC10/Doc1"/>
</dbReference>
<feature type="domain" description="DOC" evidence="7">
    <location>
        <begin position="40"/>
        <end position="248"/>
    </location>
</feature>
<dbReference type="EMBL" id="HBIX01035314">
    <property type="protein sequence ID" value="CAE0730312.1"/>
    <property type="molecule type" value="Transcribed_RNA"/>
</dbReference>
<dbReference type="GO" id="GO:0031145">
    <property type="term" value="P:anaphase-promoting complex-dependent catabolic process"/>
    <property type="evidence" value="ECO:0007669"/>
    <property type="project" value="InterPro"/>
</dbReference>
<dbReference type="PANTHER" id="PTHR12936:SF0">
    <property type="entry name" value="ANAPHASE-PROMOTING COMPLEX SUBUNIT 10"/>
    <property type="match status" value="1"/>
</dbReference>
<evidence type="ECO:0000256" key="1">
    <source>
        <dbReference type="ARBA" id="ARBA00006762"/>
    </source>
</evidence>
<evidence type="ECO:0000256" key="2">
    <source>
        <dbReference type="ARBA" id="ARBA00022618"/>
    </source>
</evidence>
<dbReference type="InterPro" id="IPR004939">
    <property type="entry name" value="APC_su10/DOC_dom"/>
</dbReference>
<evidence type="ECO:0000259" key="7">
    <source>
        <dbReference type="PROSITE" id="PS51284"/>
    </source>
</evidence>
<sequence length="267" mass="29315">MNGEDQPDEGEVDETSEVDANYSGDEEEQGDEATGGGDIGNGSGSVLPIQAVSNLDYLYGLREIGKEALCWQLSSAKPGNGVEQIRDQSTDTYWQSDGVSQPHLIQVHFARRVAISHICLYLDFNLDESYTPKNISVQVGMTTQDLVPAIYAASVVEVNEPVGWCIIPLTSPPDPLDDIAEDLTESGAPLSRRIVRTHLVQIEICSMHQNGRDTHVRQVQLYGPRTTMSTLQSEPSNDVISSAAEIKKRSRDDEFSTISMSQFSVLR</sequence>
<feature type="compositionally biased region" description="Acidic residues" evidence="6">
    <location>
        <begin position="1"/>
        <end position="17"/>
    </location>
</feature>